<comment type="caution">
    <text evidence="2">The sequence shown here is derived from an EMBL/GenBank/DDBJ whole genome shotgun (WGS) entry which is preliminary data.</text>
</comment>
<gene>
    <name evidence="2" type="ORF">J2S55_007829</name>
</gene>
<feature type="chain" id="PRO_5046824222" description="Lactococcin 972 family bacteriocin" evidence="1">
    <location>
        <begin position="32"/>
        <end position="96"/>
    </location>
</feature>
<keyword evidence="1" id="KW-0732">Signal</keyword>
<reference evidence="2 3" key="1">
    <citation type="submission" date="2023-07" db="EMBL/GenBank/DDBJ databases">
        <title>Sequencing the genomes of 1000 actinobacteria strains.</title>
        <authorList>
            <person name="Klenk H.-P."/>
        </authorList>
    </citation>
    <scope>NUCLEOTIDE SEQUENCE [LARGE SCALE GENOMIC DNA]</scope>
    <source>
        <strain evidence="2 3">DSM 44109</strain>
    </source>
</reference>
<dbReference type="RefSeq" id="WP_306871560.1">
    <property type="nucleotide sequence ID" value="NZ_JAUSRB010000002.1"/>
</dbReference>
<accession>A0ABT9RH05</accession>
<name>A0ABT9RH05_9ACTN</name>
<proteinExistence type="predicted"/>
<evidence type="ECO:0008006" key="4">
    <source>
        <dbReference type="Google" id="ProtNLM"/>
    </source>
</evidence>
<sequence>MNEKGGWMKKMLGAAVLAAAAIAIAAGPASAEVGSFTATAMDTSHSGAVSRAVNYAYGKAAVAGFLSSQCYVSSTSARASDIPGSWFGTATVYCQR</sequence>
<evidence type="ECO:0000313" key="2">
    <source>
        <dbReference type="EMBL" id="MDP9868563.1"/>
    </source>
</evidence>
<dbReference type="Proteomes" id="UP001230426">
    <property type="component" value="Unassembled WGS sequence"/>
</dbReference>
<keyword evidence="3" id="KW-1185">Reference proteome</keyword>
<evidence type="ECO:0000256" key="1">
    <source>
        <dbReference type="SAM" id="SignalP"/>
    </source>
</evidence>
<protein>
    <recommendedName>
        <fullName evidence="4">Lactococcin 972 family bacteriocin</fullName>
    </recommendedName>
</protein>
<evidence type="ECO:0000313" key="3">
    <source>
        <dbReference type="Proteomes" id="UP001230426"/>
    </source>
</evidence>
<feature type="signal peptide" evidence="1">
    <location>
        <begin position="1"/>
        <end position="31"/>
    </location>
</feature>
<organism evidence="2 3">
    <name type="scientific">Streptosporangium brasiliense</name>
    <dbReference type="NCBI Taxonomy" id="47480"/>
    <lineage>
        <taxon>Bacteria</taxon>
        <taxon>Bacillati</taxon>
        <taxon>Actinomycetota</taxon>
        <taxon>Actinomycetes</taxon>
        <taxon>Streptosporangiales</taxon>
        <taxon>Streptosporangiaceae</taxon>
        <taxon>Streptosporangium</taxon>
    </lineage>
</organism>
<dbReference type="EMBL" id="JAUSRB010000002">
    <property type="protein sequence ID" value="MDP9868563.1"/>
    <property type="molecule type" value="Genomic_DNA"/>
</dbReference>